<name>D8PYT9_SCHCM</name>
<dbReference type="InParanoid" id="D8PYT9"/>
<sequence length="384" mass="43421">MSSSSTATTLETDCAPAVDVDSGSSRGSTAAPSGSNAPPPSRSSGSTLRILWEGWKKELGRGEVEREDHESVEGARERRGGRRYEGERVFSIREFLREPGYPIQTSRVVEVGIKTLTANAEHLVVRACELQQYSLERAIRSARPPQLPSQIMYYSSDPTSTAPIRPDAPHQSSLFLLMRFWMPFWLEREAVAEDVNMPFSELFYHRKFAHPDYLARLAPWLIDMGQSMDAVQHALALGTFPGADTQYFWEILLRHHARVREEERARRFELFNESLHDLKDAQMQGNARQNISDPVTLGDAFGVHVVRSTSNSTTRRRLEQAFTSNPMRIISLALHDLYTRRSARGSRQLLHSLLCPSSYKTQWKIVLQLPPSGHFEATRTLPGS</sequence>
<dbReference type="EMBL" id="GL377304">
    <property type="protein sequence ID" value="EFI99314.1"/>
    <property type="molecule type" value="Genomic_DNA"/>
</dbReference>
<evidence type="ECO:0000313" key="2">
    <source>
        <dbReference type="EMBL" id="EFI99314.1"/>
    </source>
</evidence>
<keyword evidence="3" id="KW-1185">Reference proteome</keyword>
<dbReference type="VEuPathDB" id="FungiDB:SCHCODRAFT_02597323"/>
<feature type="region of interest" description="Disordered" evidence="1">
    <location>
        <begin position="62"/>
        <end position="82"/>
    </location>
</feature>
<protein>
    <submittedName>
        <fullName evidence="2">Uncharacterized protein</fullName>
    </submittedName>
</protein>
<organism evidence="3">
    <name type="scientific">Schizophyllum commune (strain H4-8 / FGSC 9210)</name>
    <name type="common">Split gill fungus</name>
    <dbReference type="NCBI Taxonomy" id="578458"/>
    <lineage>
        <taxon>Eukaryota</taxon>
        <taxon>Fungi</taxon>
        <taxon>Dikarya</taxon>
        <taxon>Basidiomycota</taxon>
        <taxon>Agaricomycotina</taxon>
        <taxon>Agaricomycetes</taxon>
        <taxon>Agaricomycetidae</taxon>
        <taxon>Agaricales</taxon>
        <taxon>Schizophyllaceae</taxon>
        <taxon>Schizophyllum</taxon>
    </lineage>
</organism>
<feature type="compositionally biased region" description="Low complexity" evidence="1">
    <location>
        <begin position="27"/>
        <end position="46"/>
    </location>
</feature>
<dbReference type="HOGENOM" id="CLU_719925_0_0_1"/>
<dbReference type="AlphaFoldDB" id="D8PYT9"/>
<feature type="compositionally biased region" description="Polar residues" evidence="1">
    <location>
        <begin position="1"/>
        <end position="11"/>
    </location>
</feature>
<proteinExistence type="predicted"/>
<dbReference type="GeneID" id="9585264"/>
<dbReference type="Proteomes" id="UP000007431">
    <property type="component" value="Unassembled WGS sequence"/>
</dbReference>
<dbReference type="RefSeq" id="XP_003034217.1">
    <property type="nucleotide sequence ID" value="XM_003034171.1"/>
</dbReference>
<gene>
    <name evidence="2" type="ORF">SCHCODRAFT_233159</name>
</gene>
<feature type="region of interest" description="Disordered" evidence="1">
    <location>
        <begin position="1"/>
        <end position="47"/>
    </location>
</feature>
<dbReference type="KEGG" id="scm:SCHCO_02597323"/>
<evidence type="ECO:0000313" key="3">
    <source>
        <dbReference type="Proteomes" id="UP000007431"/>
    </source>
</evidence>
<accession>D8PYT9</accession>
<reference evidence="2 3" key="1">
    <citation type="journal article" date="2010" name="Nat. Biotechnol.">
        <title>Genome sequence of the model mushroom Schizophyllum commune.</title>
        <authorList>
            <person name="Ohm R.A."/>
            <person name="de Jong J.F."/>
            <person name="Lugones L.G."/>
            <person name="Aerts A."/>
            <person name="Kothe E."/>
            <person name="Stajich J.E."/>
            <person name="de Vries R.P."/>
            <person name="Record E."/>
            <person name="Levasseur A."/>
            <person name="Baker S.E."/>
            <person name="Bartholomew K.A."/>
            <person name="Coutinho P.M."/>
            <person name="Erdmann S."/>
            <person name="Fowler T.J."/>
            <person name="Gathman A.C."/>
            <person name="Lombard V."/>
            <person name="Henrissat B."/>
            <person name="Knabe N."/>
            <person name="Kuees U."/>
            <person name="Lilly W.W."/>
            <person name="Lindquist E."/>
            <person name="Lucas S."/>
            <person name="Magnuson J.K."/>
            <person name="Piumi F."/>
            <person name="Raudaskoski M."/>
            <person name="Salamov A."/>
            <person name="Schmutz J."/>
            <person name="Schwarze F.W.M.R."/>
            <person name="vanKuyk P.A."/>
            <person name="Horton J.S."/>
            <person name="Grigoriev I.V."/>
            <person name="Woesten H.A.B."/>
        </authorList>
    </citation>
    <scope>NUCLEOTIDE SEQUENCE [LARGE SCALE GENOMIC DNA]</scope>
    <source>
        <strain evidence="3">H4-8 / FGSC 9210</strain>
    </source>
</reference>
<evidence type="ECO:0000256" key="1">
    <source>
        <dbReference type="SAM" id="MobiDB-lite"/>
    </source>
</evidence>